<evidence type="ECO:0000256" key="3">
    <source>
        <dbReference type="ARBA" id="ARBA00022801"/>
    </source>
</evidence>
<dbReference type="InterPro" id="IPR023828">
    <property type="entry name" value="Peptidase_S8_Ser-AS"/>
</dbReference>
<evidence type="ECO:0000256" key="5">
    <source>
        <dbReference type="PIRSR" id="PIRSR615500-1"/>
    </source>
</evidence>
<evidence type="ECO:0000259" key="8">
    <source>
        <dbReference type="Pfam" id="PF00082"/>
    </source>
</evidence>
<evidence type="ECO:0000313" key="11">
    <source>
        <dbReference type="Proteomes" id="UP000886886"/>
    </source>
</evidence>
<dbReference type="InterPro" id="IPR036852">
    <property type="entry name" value="Peptidase_S8/S53_dom_sf"/>
</dbReference>
<feature type="active site" description="Charge relay system" evidence="5 6">
    <location>
        <position position="198"/>
    </location>
</feature>
<sequence>MNDQKIENLLNLALDATMREREHSERLNVGYDLADNTWDLIVRYSGDLSGLLEAGIQAVPLIGGYAIVTLKEQEIPLLASLKEIEYIEQPKRLLFSVNQGKAASCITALQSGSYRLFGQGTLVAVIDSGIDYTHPDFINEDGSSRILSLWDQTIPGNPPKGYRIGSEYGKEQIDEALRAGAEGGNPAQLVPSRDTSGHGTQVAGIAAGNGRASGGRYRGVASESELIVVKLGFPRVDSFPRTTELMQAVDYCVKKAMEAKKPVAVNVSFGNVYGSHDGNSLLETYLDAVSSFWKNVIVVGTGNEGSGGGHTSGRLLEGQTLEVELGIGAYEPSLNLQLWKFYTDEFDIYLIHPEGMTAGPFQERLGAQRYILGNTELLVYYGEPSPYSVNQEIYVDFLPESTYIDSGVWKIRLVPRRIVDGNFNIWLPGEAARNQSTRFFAPSPALTITIPSTARKVLSVGAYDSRLMTYAPFSGRGCPDCPGRSRKPDLVAPGVGITTVSPGGGYTQVTGTSFATPFATGGAALLMEWGIVNGNDAYLYGEKVKAYLIRGARPLAVEKEYPNARLGWGTLCVRESLPV</sequence>
<dbReference type="PIRSF" id="PIRSF037894">
    <property type="entry name" value="Subtilisin_rel_CspABC"/>
    <property type="match status" value="1"/>
</dbReference>
<proteinExistence type="inferred from homology"/>
<dbReference type="InterPro" id="IPR015500">
    <property type="entry name" value="Peptidase_S8_subtilisin-rel"/>
</dbReference>
<protein>
    <submittedName>
        <fullName evidence="10">S8 family serine peptidase</fullName>
    </submittedName>
</protein>
<dbReference type="GO" id="GO:0004252">
    <property type="term" value="F:serine-type endopeptidase activity"/>
    <property type="evidence" value="ECO:0007669"/>
    <property type="project" value="UniProtKB-UniRule"/>
</dbReference>
<dbReference type="PANTHER" id="PTHR43806:SF11">
    <property type="entry name" value="CEREVISIN-RELATED"/>
    <property type="match status" value="1"/>
</dbReference>
<dbReference type="Pfam" id="PF00082">
    <property type="entry name" value="Peptidase_S8"/>
    <property type="match status" value="2"/>
</dbReference>
<name>A0A9D0ZSJ3_9FIRM</name>
<evidence type="ECO:0000259" key="9">
    <source>
        <dbReference type="Pfam" id="PF18425"/>
    </source>
</evidence>
<reference evidence="10" key="2">
    <citation type="journal article" date="2021" name="PeerJ">
        <title>Extensive microbial diversity within the chicken gut microbiome revealed by metagenomics and culture.</title>
        <authorList>
            <person name="Gilroy R."/>
            <person name="Ravi A."/>
            <person name="Getino M."/>
            <person name="Pursley I."/>
            <person name="Horton D.L."/>
            <person name="Alikhan N.F."/>
            <person name="Baker D."/>
            <person name="Gharbi K."/>
            <person name="Hall N."/>
            <person name="Watson M."/>
            <person name="Adriaenssens E.M."/>
            <person name="Foster-Nyarko E."/>
            <person name="Jarju S."/>
            <person name="Secka A."/>
            <person name="Antonio M."/>
            <person name="Oren A."/>
            <person name="Chaudhuri R.R."/>
            <person name="La Ragione R."/>
            <person name="Hildebrand F."/>
            <person name="Pallen M.J."/>
        </authorList>
    </citation>
    <scope>NUCLEOTIDE SEQUENCE</scope>
    <source>
        <strain evidence="10">ChiSjej3B21-11622</strain>
    </source>
</reference>
<feature type="domain" description="Peptidase S8/S53" evidence="8">
    <location>
        <begin position="441"/>
        <end position="569"/>
    </location>
</feature>
<accession>A0A9D0ZSJ3</accession>
<gene>
    <name evidence="10" type="ORF">IAB26_00085</name>
</gene>
<evidence type="ECO:0000256" key="4">
    <source>
        <dbReference type="ARBA" id="ARBA00022825"/>
    </source>
</evidence>
<dbReference type="InterPro" id="IPR041365">
    <property type="entry name" value="CspB_prodomain"/>
</dbReference>
<evidence type="ECO:0000256" key="7">
    <source>
        <dbReference type="RuleBase" id="RU003355"/>
    </source>
</evidence>
<organism evidence="10 11">
    <name type="scientific">Candidatus Limivivens merdigallinarum</name>
    <dbReference type="NCBI Taxonomy" id="2840859"/>
    <lineage>
        <taxon>Bacteria</taxon>
        <taxon>Bacillati</taxon>
        <taxon>Bacillota</taxon>
        <taxon>Clostridia</taxon>
        <taxon>Lachnospirales</taxon>
        <taxon>Lachnospiraceae</taxon>
        <taxon>Lachnospiraceae incertae sedis</taxon>
        <taxon>Candidatus Limivivens</taxon>
    </lineage>
</organism>
<feature type="active site" description="Charge relay system" evidence="5 6">
    <location>
        <position position="127"/>
    </location>
</feature>
<dbReference type="PROSITE" id="PS00136">
    <property type="entry name" value="SUBTILASE_ASP"/>
    <property type="match status" value="1"/>
</dbReference>
<dbReference type="InterPro" id="IPR023827">
    <property type="entry name" value="Peptidase_S8_Asp-AS"/>
</dbReference>
<comment type="similarity">
    <text evidence="1 6 7">Belongs to the peptidase S8 family.</text>
</comment>
<feature type="active site" description="Charge relay system" evidence="5 6">
    <location>
        <position position="513"/>
    </location>
</feature>
<dbReference type="Gene3D" id="3.30.70.2980">
    <property type="match status" value="1"/>
</dbReference>
<dbReference type="InterPro" id="IPR000209">
    <property type="entry name" value="Peptidase_S8/S53_dom"/>
</dbReference>
<dbReference type="InterPro" id="IPR022398">
    <property type="entry name" value="Peptidase_S8_His-AS"/>
</dbReference>
<dbReference type="SUPFAM" id="SSF52743">
    <property type="entry name" value="Subtilisin-like"/>
    <property type="match status" value="1"/>
</dbReference>
<feature type="domain" description="Peptidase S8/S53" evidence="8">
    <location>
        <begin position="118"/>
        <end position="330"/>
    </location>
</feature>
<keyword evidence="3 6" id="KW-0378">Hydrolase</keyword>
<dbReference type="GO" id="GO:0006508">
    <property type="term" value="P:proteolysis"/>
    <property type="evidence" value="ECO:0007669"/>
    <property type="project" value="UniProtKB-KW"/>
</dbReference>
<dbReference type="PROSITE" id="PS00137">
    <property type="entry name" value="SUBTILASE_HIS"/>
    <property type="match status" value="1"/>
</dbReference>
<dbReference type="AlphaFoldDB" id="A0A9D0ZSJ3"/>
<comment type="caution">
    <text evidence="10">The sequence shown here is derived from an EMBL/GenBank/DDBJ whole genome shotgun (WGS) entry which is preliminary data.</text>
</comment>
<dbReference type="InterPro" id="IPR034045">
    <property type="entry name" value="Pep_S8_CspA-like"/>
</dbReference>
<dbReference type="Pfam" id="PF18425">
    <property type="entry name" value="CspB_prodomain"/>
    <property type="match status" value="1"/>
</dbReference>
<keyword evidence="4 6" id="KW-0720">Serine protease</keyword>
<dbReference type="InterPro" id="IPR017310">
    <property type="entry name" value="Pept_S8A_subtilisin_clostridia"/>
</dbReference>
<dbReference type="PROSITE" id="PS00138">
    <property type="entry name" value="SUBTILASE_SER"/>
    <property type="match status" value="1"/>
</dbReference>
<dbReference type="Proteomes" id="UP000886886">
    <property type="component" value="Unassembled WGS sequence"/>
</dbReference>
<dbReference type="PRINTS" id="PR00723">
    <property type="entry name" value="SUBTILISIN"/>
</dbReference>
<dbReference type="CDD" id="cd07478">
    <property type="entry name" value="Peptidases_S8_CspA-like"/>
    <property type="match status" value="1"/>
</dbReference>
<reference evidence="10" key="1">
    <citation type="submission" date="2020-10" db="EMBL/GenBank/DDBJ databases">
        <authorList>
            <person name="Gilroy R."/>
        </authorList>
    </citation>
    <scope>NUCLEOTIDE SEQUENCE</scope>
    <source>
        <strain evidence="10">ChiSjej3B21-11622</strain>
    </source>
</reference>
<dbReference type="InterPro" id="IPR050131">
    <property type="entry name" value="Peptidase_S8_subtilisin-like"/>
</dbReference>
<feature type="domain" description="Csp protease B prodomain" evidence="9">
    <location>
        <begin position="4"/>
        <end position="91"/>
    </location>
</feature>
<dbReference type="Gene3D" id="3.40.50.200">
    <property type="entry name" value="Peptidase S8/S53 domain"/>
    <property type="match status" value="1"/>
</dbReference>
<evidence type="ECO:0000256" key="1">
    <source>
        <dbReference type="ARBA" id="ARBA00011073"/>
    </source>
</evidence>
<keyword evidence="2 6" id="KW-0645">Protease</keyword>
<evidence type="ECO:0000313" key="10">
    <source>
        <dbReference type="EMBL" id="HIQ94944.1"/>
    </source>
</evidence>
<dbReference type="PANTHER" id="PTHR43806">
    <property type="entry name" value="PEPTIDASE S8"/>
    <property type="match status" value="1"/>
</dbReference>
<evidence type="ECO:0000256" key="2">
    <source>
        <dbReference type="ARBA" id="ARBA00022670"/>
    </source>
</evidence>
<dbReference type="PROSITE" id="PS51892">
    <property type="entry name" value="SUBTILASE"/>
    <property type="match status" value="1"/>
</dbReference>
<dbReference type="EMBL" id="DVFT01000002">
    <property type="protein sequence ID" value="HIQ94944.1"/>
    <property type="molecule type" value="Genomic_DNA"/>
</dbReference>
<dbReference type="Gene3D" id="2.60.120.1290">
    <property type="match status" value="1"/>
</dbReference>
<evidence type="ECO:0000256" key="6">
    <source>
        <dbReference type="PROSITE-ProRule" id="PRU01240"/>
    </source>
</evidence>